<dbReference type="InterPro" id="IPR000073">
    <property type="entry name" value="AB_hydrolase_1"/>
</dbReference>
<dbReference type="InterPro" id="IPR050266">
    <property type="entry name" value="AB_hydrolase_sf"/>
</dbReference>
<reference evidence="3" key="1">
    <citation type="journal article" date="2019" name="Int. J. Syst. Evol. Microbiol.">
        <title>The Global Catalogue of Microorganisms (GCM) 10K type strain sequencing project: providing services to taxonomists for standard genome sequencing and annotation.</title>
        <authorList>
            <consortium name="The Broad Institute Genomics Platform"/>
            <consortium name="The Broad Institute Genome Sequencing Center for Infectious Disease"/>
            <person name="Wu L."/>
            <person name="Ma J."/>
        </authorList>
    </citation>
    <scope>NUCLEOTIDE SEQUENCE [LARGE SCALE GENOMIC DNA]</scope>
    <source>
        <strain evidence="3">ZS-22-S1</strain>
    </source>
</reference>
<sequence>MRYSVSGSGPVLVLVHGVGKGGQATFGHLVDDFAKRNTVLVPELSASEAAEDDGSDLTVEQLAEEVSAVIADFGTEPVDLLGFSLGGAVVAATAALHPEQIRRLIPVGGLVETDAYMKNLIGLTLSQSHDPVAFGRVLTTTAFSPKYINSLPNLDEVDKAGAELSPSKGRIRQLELLVRVEIRALVEKVRAETLVVGCNPDAAVPTHHSVDLHDTIPNSTYVEMDSGHMVIFEKPAELVELVHNFVHRP</sequence>
<dbReference type="PANTHER" id="PTHR43798:SF5">
    <property type="entry name" value="MONOACYLGLYCEROL LIPASE ABHD6"/>
    <property type="match status" value="1"/>
</dbReference>
<gene>
    <name evidence="2" type="ORF">ACFPCV_26215</name>
</gene>
<dbReference type="SUPFAM" id="SSF53474">
    <property type="entry name" value="alpha/beta-Hydrolases"/>
    <property type="match status" value="1"/>
</dbReference>
<dbReference type="InterPro" id="IPR029058">
    <property type="entry name" value="AB_hydrolase_fold"/>
</dbReference>
<keyword evidence="2" id="KW-0378">Hydrolase</keyword>
<dbReference type="PANTHER" id="PTHR43798">
    <property type="entry name" value="MONOACYLGLYCEROL LIPASE"/>
    <property type="match status" value="1"/>
</dbReference>
<proteinExistence type="predicted"/>
<keyword evidence="3" id="KW-1185">Reference proteome</keyword>
<protein>
    <submittedName>
        <fullName evidence="2">Alpha/beta fold hydrolase</fullName>
    </submittedName>
</protein>
<dbReference type="Proteomes" id="UP001595859">
    <property type="component" value="Unassembled WGS sequence"/>
</dbReference>
<organism evidence="2 3">
    <name type="scientific">Actinophytocola glycyrrhizae</name>
    <dbReference type="NCBI Taxonomy" id="2044873"/>
    <lineage>
        <taxon>Bacteria</taxon>
        <taxon>Bacillati</taxon>
        <taxon>Actinomycetota</taxon>
        <taxon>Actinomycetes</taxon>
        <taxon>Pseudonocardiales</taxon>
        <taxon>Pseudonocardiaceae</taxon>
    </lineage>
</organism>
<name>A0ABV9S987_9PSEU</name>
<comment type="caution">
    <text evidence="2">The sequence shown here is derived from an EMBL/GenBank/DDBJ whole genome shotgun (WGS) entry which is preliminary data.</text>
</comment>
<dbReference type="Pfam" id="PF00561">
    <property type="entry name" value="Abhydrolase_1"/>
    <property type="match status" value="1"/>
</dbReference>
<evidence type="ECO:0000313" key="3">
    <source>
        <dbReference type="Proteomes" id="UP001595859"/>
    </source>
</evidence>
<feature type="domain" description="AB hydrolase-1" evidence="1">
    <location>
        <begin position="10"/>
        <end position="235"/>
    </location>
</feature>
<accession>A0ABV9S987</accession>
<dbReference type="GO" id="GO:0016787">
    <property type="term" value="F:hydrolase activity"/>
    <property type="evidence" value="ECO:0007669"/>
    <property type="project" value="UniProtKB-KW"/>
</dbReference>
<dbReference type="RefSeq" id="WP_378058998.1">
    <property type="nucleotide sequence ID" value="NZ_JBHSIS010000017.1"/>
</dbReference>
<dbReference type="PRINTS" id="PR00111">
    <property type="entry name" value="ABHYDROLASE"/>
</dbReference>
<evidence type="ECO:0000259" key="1">
    <source>
        <dbReference type="Pfam" id="PF00561"/>
    </source>
</evidence>
<dbReference type="EMBL" id="JBHSIS010000017">
    <property type="protein sequence ID" value="MFC4857006.1"/>
    <property type="molecule type" value="Genomic_DNA"/>
</dbReference>
<dbReference type="Gene3D" id="3.40.50.1820">
    <property type="entry name" value="alpha/beta hydrolase"/>
    <property type="match status" value="1"/>
</dbReference>
<evidence type="ECO:0000313" key="2">
    <source>
        <dbReference type="EMBL" id="MFC4857006.1"/>
    </source>
</evidence>